<dbReference type="SUPFAM" id="SSF88946">
    <property type="entry name" value="Sigma2 domain of RNA polymerase sigma factors"/>
    <property type="match status" value="1"/>
</dbReference>
<evidence type="ECO:0000313" key="6">
    <source>
        <dbReference type="EMBL" id="ABF42711.1"/>
    </source>
</evidence>
<feature type="region of interest" description="Disordered" evidence="4">
    <location>
        <begin position="191"/>
        <end position="214"/>
    </location>
</feature>
<keyword evidence="2" id="KW-0731">Sigma factor</keyword>
<dbReference type="InterPro" id="IPR039425">
    <property type="entry name" value="RNA_pol_sigma-70-like"/>
</dbReference>
<dbReference type="EMBL" id="CP000360">
    <property type="protein sequence ID" value="ABF42711.1"/>
    <property type="molecule type" value="Genomic_DNA"/>
</dbReference>
<protein>
    <submittedName>
        <fullName evidence="6">Sigma-24, ECF subfamily</fullName>
    </submittedName>
</protein>
<proteinExistence type="predicted"/>
<dbReference type="PANTHER" id="PTHR43133:SF51">
    <property type="entry name" value="RNA POLYMERASE SIGMA FACTOR"/>
    <property type="match status" value="1"/>
</dbReference>
<dbReference type="STRING" id="204669.Acid345_3710"/>
<evidence type="ECO:0000256" key="2">
    <source>
        <dbReference type="ARBA" id="ARBA00023082"/>
    </source>
</evidence>
<name>Q1IK89_KORVE</name>
<dbReference type="Gene3D" id="1.10.1740.10">
    <property type="match status" value="1"/>
</dbReference>
<dbReference type="NCBIfam" id="TIGR02937">
    <property type="entry name" value="sigma70-ECF"/>
    <property type="match status" value="1"/>
</dbReference>
<dbReference type="Proteomes" id="UP000002432">
    <property type="component" value="Chromosome"/>
</dbReference>
<accession>Q1IK89</accession>
<organism evidence="6 7">
    <name type="scientific">Koribacter versatilis (strain Ellin345)</name>
    <dbReference type="NCBI Taxonomy" id="204669"/>
    <lineage>
        <taxon>Bacteria</taxon>
        <taxon>Pseudomonadati</taxon>
        <taxon>Acidobacteriota</taxon>
        <taxon>Terriglobia</taxon>
        <taxon>Terriglobales</taxon>
        <taxon>Candidatus Korobacteraceae</taxon>
        <taxon>Candidatus Korobacter</taxon>
    </lineage>
</organism>
<evidence type="ECO:0000256" key="4">
    <source>
        <dbReference type="SAM" id="MobiDB-lite"/>
    </source>
</evidence>
<evidence type="ECO:0000256" key="3">
    <source>
        <dbReference type="ARBA" id="ARBA00023163"/>
    </source>
</evidence>
<dbReference type="InterPro" id="IPR013325">
    <property type="entry name" value="RNA_pol_sigma_r2"/>
</dbReference>
<sequence length="214" mass="24404">MANEWHTTCVRLMRSLAMGTNVTHLDRAPEPSSGSHQSAVEELTNIFVDRWRSLYRIARRQLENRADAEDAVQDAFLSAYTHLDQFKRQAQMSTWVTTILINSARMKLRGRPRQVHVSFNDQPQDNDCEPFYKALRDRRPSPEEVTQQNELTEQAGLFSERLSPSLRATFQLRDIYGESVRDTAAILGVHRRGGQNAARQGSLRAQGTDATHPQ</sequence>
<dbReference type="GO" id="GO:0016987">
    <property type="term" value="F:sigma factor activity"/>
    <property type="evidence" value="ECO:0007669"/>
    <property type="project" value="UniProtKB-KW"/>
</dbReference>
<dbReference type="EnsemblBacteria" id="ABF42711">
    <property type="protein sequence ID" value="ABF42711"/>
    <property type="gene ID" value="Acid345_3710"/>
</dbReference>
<dbReference type="OrthoDB" id="9795666at2"/>
<dbReference type="eggNOG" id="COG1595">
    <property type="taxonomic scope" value="Bacteria"/>
</dbReference>
<feature type="compositionally biased region" description="Polar residues" evidence="4">
    <location>
        <begin position="197"/>
        <end position="214"/>
    </location>
</feature>
<dbReference type="Pfam" id="PF04542">
    <property type="entry name" value="Sigma70_r2"/>
    <property type="match status" value="1"/>
</dbReference>
<evidence type="ECO:0000313" key="7">
    <source>
        <dbReference type="Proteomes" id="UP000002432"/>
    </source>
</evidence>
<evidence type="ECO:0000256" key="1">
    <source>
        <dbReference type="ARBA" id="ARBA00023015"/>
    </source>
</evidence>
<keyword evidence="7" id="KW-1185">Reference proteome</keyword>
<dbReference type="PANTHER" id="PTHR43133">
    <property type="entry name" value="RNA POLYMERASE ECF-TYPE SIGMA FACTO"/>
    <property type="match status" value="1"/>
</dbReference>
<keyword evidence="1" id="KW-0805">Transcription regulation</keyword>
<reference evidence="6 7" key="1">
    <citation type="journal article" date="2009" name="Appl. Environ. Microbiol.">
        <title>Three genomes from the phylum Acidobacteria provide insight into the lifestyles of these microorganisms in soils.</title>
        <authorList>
            <person name="Ward N.L."/>
            <person name="Challacombe J.F."/>
            <person name="Janssen P.H."/>
            <person name="Henrissat B."/>
            <person name="Coutinho P.M."/>
            <person name="Wu M."/>
            <person name="Xie G."/>
            <person name="Haft D.H."/>
            <person name="Sait M."/>
            <person name="Badger J."/>
            <person name="Barabote R.D."/>
            <person name="Bradley B."/>
            <person name="Brettin T.S."/>
            <person name="Brinkac L.M."/>
            <person name="Bruce D."/>
            <person name="Creasy T."/>
            <person name="Daugherty S.C."/>
            <person name="Davidsen T.M."/>
            <person name="DeBoy R.T."/>
            <person name="Detter J.C."/>
            <person name="Dodson R.J."/>
            <person name="Durkin A.S."/>
            <person name="Ganapathy A."/>
            <person name="Gwinn-Giglio M."/>
            <person name="Han C.S."/>
            <person name="Khouri H."/>
            <person name="Kiss H."/>
            <person name="Kothari S.P."/>
            <person name="Madupu R."/>
            <person name="Nelson K.E."/>
            <person name="Nelson W.C."/>
            <person name="Paulsen I."/>
            <person name="Penn K."/>
            <person name="Ren Q."/>
            <person name="Rosovitz M.J."/>
            <person name="Selengut J.D."/>
            <person name="Shrivastava S."/>
            <person name="Sullivan S.A."/>
            <person name="Tapia R."/>
            <person name="Thompson L.S."/>
            <person name="Watkins K.L."/>
            <person name="Yang Q."/>
            <person name="Yu C."/>
            <person name="Zafar N."/>
            <person name="Zhou L."/>
            <person name="Kuske C.R."/>
        </authorList>
    </citation>
    <scope>NUCLEOTIDE SEQUENCE [LARGE SCALE GENOMIC DNA]</scope>
    <source>
        <strain evidence="6 7">Ellin345</strain>
    </source>
</reference>
<dbReference type="HOGENOM" id="CLU_1287439_0_0_0"/>
<dbReference type="AlphaFoldDB" id="Q1IK89"/>
<dbReference type="GO" id="GO:0006352">
    <property type="term" value="P:DNA-templated transcription initiation"/>
    <property type="evidence" value="ECO:0007669"/>
    <property type="project" value="InterPro"/>
</dbReference>
<dbReference type="InterPro" id="IPR007627">
    <property type="entry name" value="RNA_pol_sigma70_r2"/>
</dbReference>
<dbReference type="InterPro" id="IPR014284">
    <property type="entry name" value="RNA_pol_sigma-70_dom"/>
</dbReference>
<gene>
    <name evidence="6" type="ordered locus">Acid345_3710</name>
</gene>
<feature type="domain" description="RNA polymerase sigma-70 region 2" evidence="5">
    <location>
        <begin position="52"/>
        <end position="111"/>
    </location>
</feature>
<evidence type="ECO:0000259" key="5">
    <source>
        <dbReference type="Pfam" id="PF04542"/>
    </source>
</evidence>
<dbReference type="KEGG" id="aba:Acid345_3710"/>
<keyword evidence="3" id="KW-0804">Transcription</keyword>